<feature type="chain" id="PRO_5043999481" description="RxLR effector protein" evidence="1">
    <location>
        <begin position="22"/>
        <end position="117"/>
    </location>
</feature>
<gene>
    <name evidence="2" type="ORF">CDAUBV1_LOCUS13369</name>
</gene>
<dbReference type="EMBL" id="CAXLJL010000501">
    <property type="protein sequence ID" value="CAL5138541.1"/>
    <property type="molecule type" value="Genomic_DNA"/>
</dbReference>
<dbReference type="Proteomes" id="UP001497525">
    <property type="component" value="Unassembled WGS sequence"/>
</dbReference>
<comment type="caution">
    <text evidence="2">The sequence shown here is derived from an EMBL/GenBank/DDBJ whole genome shotgun (WGS) entry which is preliminary data.</text>
</comment>
<reference evidence="2" key="1">
    <citation type="submission" date="2024-06" db="EMBL/GenBank/DDBJ databases">
        <authorList>
            <person name="Liu X."/>
            <person name="Lenzi L."/>
            <person name="Haldenby T S."/>
            <person name="Uol C."/>
        </authorList>
    </citation>
    <scope>NUCLEOTIDE SEQUENCE</scope>
</reference>
<proteinExistence type="predicted"/>
<organism evidence="2 3">
    <name type="scientific">Calicophoron daubneyi</name>
    <name type="common">Rumen fluke</name>
    <name type="synonym">Paramphistomum daubneyi</name>
    <dbReference type="NCBI Taxonomy" id="300641"/>
    <lineage>
        <taxon>Eukaryota</taxon>
        <taxon>Metazoa</taxon>
        <taxon>Spiralia</taxon>
        <taxon>Lophotrochozoa</taxon>
        <taxon>Platyhelminthes</taxon>
        <taxon>Trematoda</taxon>
        <taxon>Digenea</taxon>
        <taxon>Plagiorchiida</taxon>
        <taxon>Pronocephalata</taxon>
        <taxon>Paramphistomoidea</taxon>
        <taxon>Paramphistomidae</taxon>
        <taxon>Calicophoron</taxon>
    </lineage>
</organism>
<evidence type="ECO:0000313" key="2">
    <source>
        <dbReference type="EMBL" id="CAL5138541.1"/>
    </source>
</evidence>
<dbReference type="AlphaFoldDB" id="A0AAV2TPV3"/>
<evidence type="ECO:0000313" key="3">
    <source>
        <dbReference type="Proteomes" id="UP001497525"/>
    </source>
</evidence>
<accession>A0AAV2TPV3</accession>
<keyword evidence="1" id="KW-0732">Signal</keyword>
<evidence type="ECO:0000256" key="1">
    <source>
        <dbReference type="SAM" id="SignalP"/>
    </source>
</evidence>
<protein>
    <recommendedName>
        <fullName evidence="4">RxLR effector protein</fullName>
    </recommendedName>
</protein>
<name>A0AAV2TPV3_CALDB</name>
<evidence type="ECO:0008006" key="4">
    <source>
        <dbReference type="Google" id="ProtNLM"/>
    </source>
</evidence>
<sequence>MRPLICIAVISFTLILRTCVTDEATVPGNSSSAINKDFSNRMDSKAEVVVDKANGGNETKKEANSGNWFSRMGNKLADWFQKLWSRAKNEPAVVSLSDEHNGDKLMIHDAQNETYRV</sequence>
<feature type="signal peptide" evidence="1">
    <location>
        <begin position="1"/>
        <end position="21"/>
    </location>
</feature>